<dbReference type="InterPro" id="IPR027065">
    <property type="entry name" value="Lon_Prtase"/>
</dbReference>
<dbReference type="Gene3D" id="1.10.8.60">
    <property type="match status" value="1"/>
</dbReference>
<dbReference type="GO" id="GO:0003697">
    <property type="term" value="F:single-stranded DNA binding"/>
    <property type="evidence" value="ECO:0007669"/>
    <property type="project" value="TreeGrafter"/>
</dbReference>
<dbReference type="PANTHER" id="PTHR43718:SF2">
    <property type="entry name" value="LON PROTEASE HOMOLOG, MITOCHONDRIAL"/>
    <property type="match status" value="1"/>
</dbReference>
<dbReference type="SUPFAM" id="SSF52540">
    <property type="entry name" value="P-loop containing nucleoside triphosphate hydrolases"/>
    <property type="match status" value="1"/>
</dbReference>
<evidence type="ECO:0000256" key="1">
    <source>
        <dbReference type="SAM" id="MobiDB-lite"/>
    </source>
</evidence>
<dbReference type="GO" id="GO:0004176">
    <property type="term" value="F:ATP-dependent peptidase activity"/>
    <property type="evidence" value="ECO:0007669"/>
    <property type="project" value="InterPro"/>
</dbReference>
<dbReference type="EMBL" id="MN740715">
    <property type="protein sequence ID" value="QHS80635.1"/>
    <property type="molecule type" value="Genomic_DNA"/>
</dbReference>
<evidence type="ECO:0000259" key="2">
    <source>
        <dbReference type="Pfam" id="PF00004"/>
    </source>
</evidence>
<dbReference type="InterPro" id="IPR003959">
    <property type="entry name" value="ATPase_AAA_core"/>
</dbReference>
<dbReference type="PANTHER" id="PTHR43718">
    <property type="entry name" value="LON PROTEASE"/>
    <property type="match status" value="1"/>
</dbReference>
<protein>
    <recommendedName>
        <fullName evidence="2">ATPase AAA-type core domain-containing protein</fullName>
    </recommendedName>
</protein>
<feature type="compositionally biased region" description="Basic and acidic residues" evidence="1">
    <location>
        <begin position="79"/>
        <end position="90"/>
    </location>
</feature>
<dbReference type="Gene3D" id="3.40.50.300">
    <property type="entry name" value="P-loop containing nucleotide triphosphate hydrolases"/>
    <property type="match status" value="1"/>
</dbReference>
<proteinExistence type="predicted"/>
<organism evidence="3">
    <name type="scientific">viral metagenome</name>
    <dbReference type="NCBI Taxonomy" id="1070528"/>
    <lineage>
        <taxon>unclassified sequences</taxon>
        <taxon>metagenomes</taxon>
        <taxon>organismal metagenomes</taxon>
    </lineage>
</organism>
<evidence type="ECO:0000313" key="3">
    <source>
        <dbReference type="EMBL" id="QHS80579.1"/>
    </source>
</evidence>
<dbReference type="GO" id="GO:0004252">
    <property type="term" value="F:serine-type endopeptidase activity"/>
    <property type="evidence" value="ECO:0007669"/>
    <property type="project" value="InterPro"/>
</dbReference>
<dbReference type="GO" id="GO:0007005">
    <property type="term" value="P:mitochondrion organization"/>
    <property type="evidence" value="ECO:0007669"/>
    <property type="project" value="TreeGrafter"/>
</dbReference>
<dbReference type="GO" id="GO:0006515">
    <property type="term" value="P:protein quality control for misfolded or incompletely synthesized proteins"/>
    <property type="evidence" value="ECO:0007669"/>
    <property type="project" value="TreeGrafter"/>
</dbReference>
<dbReference type="Pfam" id="PF00004">
    <property type="entry name" value="AAA"/>
    <property type="match status" value="1"/>
</dbReference>
<dbReference type="EMBL" id="MN740714">
    <property type="protein sequence ID" value="QHS80579.1"/>
    <property type="molecule type" value="Genomic_DNA"/>
</dbReference>
<reference evidence="3" key="1">
    <citation type="journal article" date="2020" name="Nature">
        <title>Giant virus diversity and host interactions through global metagenomics.</title>
        <authorList>
            <person name="Schulz F."/>
            <person name="Roux S."/>
            <person name="Paez-Espino D."/>
            <person name="Jungbluth S."/>
            <person name="Walsh D.A."/>
            <person name="Denef V.J."/>
            <person name="McMahon K.D."/>
            <person name="Konstantinidis K.T."/>
            <person name="Eloe-Fadrosh E.A."/>
            <person name="Kyrpides N.C."/>
            <person name="Woyke T."/>
        </authorList>
    </citation>
    <scope>NUCLEOTIDE SEQUENCE</scope>
    <source>
        <strain evidence="3">GVMAG-S-1091796-13</strain>
    </source>
</reference>
<dbReference type="InterPro" id="IPR027417">
    <property type="entry name" value="P-loop_NTPase"/>
</dbReference>
<feature type="region of interest" description="Disordered" evidence="1">
    <location>
        <begin position="69"/>
        <end position="95"/>
    </location>
</feature>
<accession>A0A6C0ALA5</accession>
<name>A0A6C0ALA5_9ZZZZ</name>
<dbReference type="GO" id="GO:0016887">
    <property type="term" value="F:ATP hydrolysis activity"/>
    <property type="evidence" value="ECO:0007669"/>
    <property type="project" value="InterPro"/>
</dbReference>
<feature type="domain" description="ATPase AAA-type core" evidence="2">
    <location>
        <begin position="257"/>
        <end position="394"/>
    </location>
</feature>
<dbReference type="GO" id="GO:0005759">
    <property type="term" value="C:mitochondrial matrix"/>
    <property type="evidence" value="ECO:0007669"/>
    <property type="project" value="TreeGrafter"/>
</dbReference>
<dbReference type="AlphaFoldDB" id="A0A6C0ALA5"/>
<sequence length="513" mass="59713">MYSGYWEINKNYNKGDVIYVCTLAEYYICINEHTSGRLTFPNKEDIYWMYIPNNFLNFFKTIDKTDNIPEPKYNNNNNNKKELNNNKQENDNSSLNEIKKRSPIYLKRSTSYKECNKRNELKRKLRMVEDEIINYKRKKNYGDDLMDNLKNKLLCMDLNIETKSFLLDKYESIRGSSSSDNSKALNWLNTIVKIPYGKCKEMDVKSADNSDKLKMFFKRVKDKLDENIYGLENVKDEILEFVARKITNPNSKGHVLALYGSGGIGKTKIIKSLAEALDLPFYQINFGGLNDVSVLTGHSETYIGSKPGKLVEILTCSNYMNPIIYLDEIDKISETRATEIFGILTHLLDEEQNAEFEDNYLSNIKIDLSKVFFVIAFNDISKVDSILLNRLKVIYIDPPSIEDKITICQTKLIPNILKTIKLKSGFNIIIERELIEYIISCKTQDDKGVRQLKKNIEKIFNRLNYDILIDNLDLVKKETVQDSEDTTLIITRSYIDKIIKTHNNDRSYLQMYN</sequence>
<dbReference type="GO" id="GO:0005524">
    <property type="term" value="F:ATP binding"/>
    <property type="evidence" value="ECO:0007669"/>
    <property type="project" value="InterPro"/>
</dbReference>
<dbReference type="GO" id="GO:0051131">
    <property type="term" value="P:chaperone-mediated protein complex assembly"/>
    <property type="evidence" value="ECO:0007669"/>
    <property type="project" value="TreeGrafter"/>
</dbReference>